<evidence type="ECO:0000313" key="2">
    <source>
        <dbReference type="EMBL" id="KAK9747024.1"/>
    </source>
</evidence>
<dbReference type="AlphaFoldDB" id="A0AAW1MM38"/>
<dbReference type="EMBL" id="JASPKY010000035">
    <property type="protein sequence ID" value="KAK9747024.1"/>
    <property type="molecule type" value="Genomic_DNA"/>
</dbReference>
<comment type="caution">
    <text evidence="2">The sequence shown here is derived from an EMBL/GenBank/DDBJ whole genome shotgun (WGS) entry which is preliminary data.</text>
</comment>
<evidence type="ECO:0000256" key="1">
    <source>
        <dbReference type="SAM" id="MobiDB-lite"/>
    </source>
</evidence>
<proteinExistence type="predicted"/>
<keyword evidence="3" id="KW-1185">Reference proteome</keyword>
<sequence>MKAHEDASLADLTTTIRVGPVNQTRAISVTRGVRQGDPMSPILFNAVLDELLCHLQSIPGIGGTGGGENPRPRFRRRSPPPRGQ</sequence>
<gene>
    <name evidence="2" type="ORF">QE152_g5679</name>
</gene>
<dbReference type="Proteomes" id="UP001458880">
    <property type="component" value="Unassembled WGS sequence"/>
</dbReference>
<feature type="compositionally biased region" description="Basic residues" evidence="1">
    <location>
        <begin position="72"/>
        <end position="84"/>
    </location>
</feature>
<evidence type="ECO:0000313" key="3">
    <source>
        <dbReference type="Proteomes" id="UP001458880"/>
    </source>
</evidence>
<reference evidence="2 3" key="1">
    <citation type="journal article" date="2024" name="BMC Genomics">
        <title>De novo assembly and annotation of Popillia japonica's genome with initial clues to its potential as an invasive pest.</title>
        <authorList>
            <person name="Cucini C."/>
            <person name="Boschi S."/>
            <person name="Funari R."/>
            <person name="Cardaioli E."/>
            <person name="Iannotti N."/>
            <person name="Marturano G."/>
            <person name="Paoli F."/>
            <person name="Bruttini M."/>
            <person name="Carapelli A."/>
            <person name="Frati F."/>
            <person name="Nardi F."/>
        </authorList>
    </citation>
    <scope>NUCLEOTIDE SEQUENCE [LARGE SCALE GENOMIC DNA]</scope>
    <source>
        <strain evidence="2">DMR45628</strain>
    </source>
</reference>
<accession>A0AAW1MM38</accession>
<organism evidence="2 3">
    <name type="scientific">Popillia japonica</name>
    <name type="common">Japanese beetle</name>
    <dbReference type="NCBI Taxonomy" id="7064"/>
    <lineage>
        <taxon>Eukaryota</taxon>
        <taxon>Metazoa</taxon>
        <taxon>Ecdysozoa</taxon>
        <taxon>Arthropoda</taxon>
        <taxon>Hexapoda</taxon>
        <taxon>Insecta</taxon>
        <taxon>Pterygota</taxon>
        <taxon>Neoptera</taxon>
        <taxon>Endopterygota</taxon>
        <taxon>Coleoptera</taxon>
        <taxon>Polyphaga</taxon>
        <taxon>Scarabaeiformia</taxon>
        <taxon>Scarabaeidae</taxon>
        <taxon>Rutelinae</taxon>
        <taxon>Popillia</taxon>
    </lineage>
</organism>
<evidence type="ECO:0008006" key="4">
    <source>
        <dbReference type="Google" id="ProtNLM"/>
    </source>
</evidence>
<name>A0AAW1MM38_POPJA</name>
<protein>
    <recommendedName>
        <fullName evidence="4">Reverse transcriptase domain-containing protein</fullName>
    </recommendedName>
</protein>
<feature type="region of interest" description="Disordered" evidence="1">
    <location>
        <begin position="58"/>
        <end position="84"/>
    </location>
</feature>